<feature type="signal peptide" evidence="1">
    <location>
        <begin position="1"/>
        <end position="22"/>
    </location>
</feature>
<evidence type="ECO:0000259" key="2">
    <source>
        <dbReference type="SMART" id="SM00867"/>
    </source>
</evidence>
<dbReference type="Proteomes" id="UP000199759">
    <property type="component" value="Unassembled WGS sequence"/>
</dbReference>
<dbReference type="PANTHER" id="PTHR34406">
    <property type="entry name" value="PROTEIN YCEI"/>
    <property type="match status" value="1"/>
</dbReference>
<dbReference type="SMART" id="SM00867">
    <property type="entry name" value="YceI"/>
    <property type="match status" value="1"/>
</dbReference>
<dbReference type="InterPro" id="IPR007372">
    <property type="entry name" value="Lipid/polyisoprenoid-bd_YceI"/>
</dbReference>
<organism evidence="3 4">
    <name type="scientific">Maricaulis salignorans</name>
    <dbReference type="NCBI Taxonomy" id="144026"/>
    <lineage>
        <taxon>Bacteria</taxon>
        <taxon>Pseudomonadati</taxon>
        <taxon>Pseudomonadota</taxon>
        <taxon>Alphaproteobacteria</taxon>
        <taxon>Maricaulales</taxon>
        <taxon>Maricaulaceae</taxon>
        <taxon>Maricaulis</taxon>
    </lineage>
</organism>
<dbReference type="Pfam" id="PF04264">
    <property type="entry name" value="YceI"/>
    <property type="match status" value="1"/>
</dbReference>
<protein>
    <submittedName>
        <fullName evidence="3">Polyisoprenoid-binding protein YceI</fullName>
    </submittedName>
</protein>
<dbReference type="InterPro" id="IPR036761">
    <property type="entry name" value="TTHA0802/YceI-like_sf"/>
</dbReference>
<evidence type="ECO:0000313" key="3">
    <source>
        <dbReference type="EMBL" id="SDL74653.1"/>
    </source>
</evidence>
<reference evidence="3 4" key="1">
    <citation type="submission" date="2016-10" db="EMBL/GenBank/DDBJ databases">
        <authorList>
            <person name="de Groot N.N."/>
        </authorList>
    </citation>
    <scope>NUCLEOTIDE SEQUENCE [LARGE SCALE GENOMIC DNA]</scope>
    <source>
        <strain evidence="3 4">DSM 16077</strain>
    </source>
</reference>
<gene>
    <name evidence="3" type="ORF">SAMN04488568_10220</name>
</gene>
<dbReference type="PANTHER" id="PTHR34406:SF1">
    <property type="entry name" value="PROTEIN YCEI"/>
    <property type="match status" value="1"/>
</dbReference>
<accession>A0A1G9MKP8</accession>
<evidence type="ECO:0000256" key="1">
    <source>
        <dbReference type="SAM" id="SignalP"/>
    </source>
</evidence>
<feature type="chain" id="PRO_5011741806" evidence="1">
    <location>
        <begin position="23"/>
        <end position="200"/>
    </location>
</feature>
<dbReference type="PROSITE" id="PS51257">
    <property type="entry name" value="PROKAR_LIPOPROTEIN"/>
    <property type="match status" value="1"/>
</dbReference>
<keyword evidence="1" id="KW-0732">Signal</keyword>
<dbReference type="EMBL" id="FNHG01000002">
    <property type="protein sequence ID" value="SDL74653.1"/>
    <property type="molecule type" value="Genomic_DNA"/>
</dbReference>
<dbReference type="SUPFAM" id="SSF101874">
    <property type="entry name" value="YceI-like"/>
    <property type="match status" value="1"/>
</dbReference>
<proteinExistence type="predicted"/>
<keyword evidence="4" id="KW-1185">Reference proteome</keyword>
<dbReference type="RefSeq" id="WP_091765938.1">
    <property type="nucleotide sequence ID" value="NZ_FNHG01000002.1"/>
</dbReference>
<dbReference type="AlphaFoldDB" id="A0A1G9MKP8"/>
<dbReference type="OrthoDB" id="9811006at2"/>
<feature type="domain" description="Lipid/polyisoprenoid-binding YceI-like" evidence="2">
    <location>
        <begin position="33"/>
        <end position="194"/>
    </location>
</feature>
<evidence type="ECO:0000313" key="4">
    <source>
        <dbReference type="Proteomes" id="UP000199759"/>
    </source>
</evidence>
<dbReference type="Gene3D" id="2.40.128.110">
    <property type="entry name" value="Lipid/polyisoprenoid-binding, YceI-like"/>
    <property type="match status" value="1"/>
</dbReference>
<dbReference type="STRING" id="144026.SAMN04488568_10220"/>
<sequence>MFARTPIAVVLFALLIAGCATPTTDPRRLPAGSWVLDDAHASVIWRVRHFGLAWYTGRFDRLEASLDFDPADPQAAQLTAIIDANSISTGNADFDRDLANGWLHADQHPQIIFTSERIDATHGRAFGHIVMNGRRINAVMEIEFYGGSFNMLAGGDTIGFGADMVIDRTDFAVGSLPASIVGTEIRIHIEAEFLRQGAPS</sequence>
<name>A0A1G9MKP8_9PROT</name>